<dbReference type="Proteomes" id="UP000248482">
    <property type="component" value="Unplaced"/>
</dbReference>
<accession>A0A2Y9JSX7</accession>
<sequence length="172" mass="18815">MESSDEVAVEKCRVHLRPGTLRDAACATLHLLPCEIQVNGPAPVERFFTPAIRQGPDGLEVSFRGRRLRGEEVVVPPGLVGYVTVMEEKGEVPVGKDFSEGSSNEDEREEQELAEPPEALERDFDQFFGATASFSRFTLWGLETIPGPDAKVRGALTWPSLAAAIHAQVPED</sequence>
<gene>
    <name evidence="3" type="primary">LOC111149713</name>
</gene>
<evidence type="ECO:0000313" key="3">
    <source>
        <dbReference type="RefSeq" id="XP_022362654.1"/>
    </source>
</evidence>
<dbReference type="GO" id="GO:0006401">
    <property type="term" value="P:RNA catabolic process"/>
    <property type="evidence" value="ECO:0007669"/>
    <property type="project" value="InterPro"/>
</dbReference>
<protein>
    <submittedName>
        <fullName evidence="3">Ribonuclease H2 subunit C</fullName>
    </submittedName>
</protein>
<feature type="region of interest" description="Disordered" evidence="1">
    <location>
        <begin position="93"/>
        <end position="116"/>
    </location>
</feature>
<dbReference type="STRING" id="391180.A0A2Y9JSX7"/>
<organism evidence="2 3">
    <name type="scientific">Enhydra lutris kenyoni</name>
    <name type="common">northern sea otter</name>
    <dbReference type="NCBI Taxonomy" id="391180"/>
    <lineage>
        <taxon>Eukaryota</taxon>
        <taxon>Metazoa</taxon>
        <taxon>Chordata</taxon>
        <taxon>Craniata</taxon>
        <taxon>Vertebrata</taxon>
        <taxon>Euteleostomi</taxon>
        <taxon>Mammalia</taxon>
        <taxon>Eutheria</taxon>
        <taxon>Laurasiatheria</taxon>
        <taxon>Carnivora</taxon>
        <taxon>Caniformia</taxon>
        <taxon>Musteloidea</taxon>
        <taxon>Mustelidae</taxon>
        <taxon>Lutrinae</taxon>
        <taxon>Enhydra</taxon>
    </lineage>
</organism>
<keyword evidence="2" id="KW-1185">Reference proteome</keyword>
<dbReference type="GeneID" id="111149713"/>
<evidence type="ECO:0000256" key="1">
    <source>
        <dbReference type="SAM" id="MobiDB-lite"/>
    </source>
</evidence>
<dbReference type="KEGG" id="elk:111149713"/>
<dbReference type="PANTHER" id="PTHR47063:SF1">
    <property type="entry name" value="RIBONUCLEASE H2 SUBUNIT C"/>
    <property type="match status" value="1"/>
</dbReference>
<dbReference type="PANTHER" id="PTHR47063">
    <property type="entry name" value="RIBONUCLEASE H2 SUBUNIT C"/>
    <property type="match status" value="1"/>
</dbReference>
<dbReference type="Pfam" id="PF08615">
    <property type="entry name" value="RNase_H2_suC"/>
    <property type="match status" value="1"/>
</dbReference>
<dbReference type="Gene3D" id="2.40.128.680">
    <property type="match status" value="1"/>
</dbReference>
<name>A0A2Y9JSX7_ENHLU</name>
<dbReference type="RefSeq" id="XP_022362654.1">
    <property type="nucleotide sequence ID" value="XM_022506946.1"/>
</dbReference>
<dbReference type="OrthoDB" id="6222486at2759"/>
<reference evidence="3" key="1">
    <citation type="submission" date="2025-08" db="UniProtKB">
        <authorList>
            <consortium name="RefSeq"/>
        </authorList>
    </citation>
    <scope>IDENTIFICATION</scope>
    <source>
        <tissue evidence="3">Blood</tissue>
    </source>
</reference>
<dbReference type="GO" id="GO:0032299">
    <property type="term" value="C:ribonuclease H2 complex"/>
    <property type="evidence" value="ECO:0007669"/>
    <property type="project" value="InterPro"/>
</dbReference>
<evidence type="ECO:0000313" key="2">
    <source>
        <dbReference type="Proteomes" id="UP000248482"/>
    </source>
</evidence>
<proteinExistence type="predicted"/>
<dbReference type="InterPro" id="IPR013924">
    <property type="entry name" value="RNase_H2_suC"/>
</dbReference>
<dbReference type="AlphaFoldDB" id="A0A2Y9JSX7"/>
<dbReference type="InterPro" id="IPR052863">
    <property type="entry name" value="RNase_H2_subunit_C"/>
</dbReference>
<dbReference type="CDD" id="cd09271">
    <property type="entry name" value="RNase_H2-C"/>
    <property type="match status" value="1"/>
</dbReference>
<feature type="compositionally biased region" description="Acidic residues" evidence="1">
    <location>
        <begin position="103"/>
        <end position="115"/>
    </location>
</feature>